<dbReference type="SUPFAM" id="SSF56935">
    <property type="entry name" value="Porins"/>
    <property type="match status" value="1"/>
</dbReference>
<keyword evidence="6" id="KW-0675">Receptor</keyword>
<sequence length="850" mass="97026">MSKYLISLILLSVISMGVSAQRITRQYNNVSFSAALKDLNARQDKYVINFVYDELEDFKVTKNIKNESVPDAIMNLIGFYPIKMKQVDNIIIVECIQKASNRMMGRIVDTRHQPVDFANVALLNVSDSSLITGGVTNENGQFVIPCEVKKAIVKVSCVGYKTYCNAYRTGEIGAITLEDATINLQKIVIKGHRKYISRENGKLTLDVQNSNLKNIGKATDVIKYIPGMLYTNGKYEVFGKGEPVIYIDGRKQTNTSGLSLLSSTNVKSVQLITNPGAEYDAETRSVINITTVHHSLDGLSGIVGAEISKHKNLSNNEEVNLNIHKGALDMFLAYQYDNTRSDIRYDVNQFNYEQDTFHEISASEYSDRSHSHDYNVGMNYAINKNHTIGGRYLGSISNYKMLDSPFDYMQTYKNDELLTSTDNKTEESEKERFHNVNLYYIGKLTDNLQLNLDVDYVYAQLKHKQQVSETSRIDAVSEITHMQNNQRNRATALKGVFAWNMNKNNRLDFGTDFSKISSWGMSVNEEGKIADDQFKNKETKYAGFATFRLSASKWKGSIGLRYEYIHAINTDQGEVKNKTNYSDLLPSLSLSTMFGRVGMNLDFSSRVNRPSFRQLNNSVSYNNQYHYEQGNIYLKPQYVYDSELSVNYSIFDFKLDYQYIKDYIYPTVVAVSGKPGTVTWMSTNAKDFQQLGAQCVVSPVFGCWRPTLTVGVYKPYFTLSYNGEQLDYNHPYGLFAFQNVVALKNDWLFRCDFFWNIKGHHGIYEQNGYSSFNMMVQKQLLKKKLTITLKAEDLFDSSKLNDVKRVNFVVQNRKVNNFNRCIIASISYNFNSFKDKYNGSGSAEDEINRF</sequence>
<feature type="chain" id="PRO_5018535375" evidence="4">
    <location>
        <begin position="21"/>
        <end position="850"/>
    </location>
</feature>
<keyword evidence="3" id="KW-0998">Cell outer membrane</keyword>
<evidence type="ECO:0000256" key="2">
    <source>
        <dbReference type="ARBA" id="ARBA00023136"/>
    </source>
</evidence>
<comment type="subcellular location">
    <subcellularLocation>
        <location evidence="1">Cell outer membrane</location>
    </subcellularLocation>
</comment>
<dbReference type="RefSeq" id="WP_118255947.1">
    <property type="nucleotide sequence ID" value="NZ_QRKB01000084.1"/>
</dbReference>
<dbReference type="Pfam" id="PF14905">
    <property type="entry name" value="OMP_b-brl_3"/>
    <property type="match status" value="1"/>
</dbReference>
<comment type="caution">
    <text evidence="6">The sequence shown here is derived from an EMBL/GenBank/DDBJ whole genome shotgun (WGS) entry which is preliminary data.</text>
</comment>
<organism evidence="6 7">
    <name type="scientific">Segatella copri</name>
    <dbReference type="NCBI Taxonomy" id="165179"/>
    <lineage>
        <taxon>Bacteria</taxon>
        <taxon>Pseudomonadati</taxon>
        <taxon>Bacteroidota</taxon>
        <taxon>Bacteroidia</taxon>
        <taxon>Bacteroidales</taxon>
        <taxon>Prevotellaceae</taxon>
        <taxon>Segatella</taxon>
    </lineage>
</organism>
<keyword evidence="2" id="KW-0472">Membrane</keyword>
<dbReference type="InterPro" id="IPR008969">
    <property type="entry name" value="CarboxyPept-like_regulatory"/>
</dbReference>
<dbReference type="SUPFAM" id="SSF49464">
    <property type="entry name" value="Carboxypeptidase regulatory domain-like"/>
    <property type="match status" value="1"/>
</dbReference>
<proteinExistence type="predicted"/>
<dbReference type="GO" id="GO:0009279">
    <property type="term" value="C:cell outer membrane"/>
    <property type="evidence" value="ECO:0007669"/>
    <property type="project" value="UniProtKB-SubCell"/>
</dbReference>
<dbReference type="EMBL" id="QRKB01000084">
    <property type="protein sequence ID" value="RHH74440.1"/>
    <property type="molecule type" value="Genomic_DNA"/>
</dbReference>
<reference evidence="6 7" key="1">
    <citation type="submission" date="2018-08" db="EMBL/GenBank/DDBJ databases">
        <title>A genome reference for cultivated species of the human gut microbiota.</title>
        <authorList>
            <person name="Zou Y."/>
            <person name="Xue W."/>
            <person name="Luo G."/>
        </authorList>
    </citation>
    <scope>NUCLEOTIDE SEQUENCE [LARGE SCALE GENOMIC DNA]</scope>
    <source>
        <strain evidence="6 7">AM16-54</strain>
    </source>
</reference>
<evidence type="ECO:0000256" key="1">
    <source>
        <dbReference type="ARBA" id="ARBA00004442"/>
    </source>
</evidence>
<gene>
    <name evidence="6" type="ORF">DW192_15940</name>
</gene>
<dbReference type="InterPro" id="IPR036942">
    <property type="entry name" value="Beta-barrel_TonB_sf"/>
</dbReference>
<keyword evidence="4" id="KW-0732">Signal</keyword>
<protein>
    <submittedName>
        <fullName evidence="6">TonB-dependent receptor</fullName>
    </submittedName>
</protein>
<evidence type="ECO:0000313" key="7">
    <source>
        <dbReference type="Proteomes" id="UP000284548"/>
    </source>
</evidence>
<feature type="signal peptide" evidence="4">
    <location>
        <begin position="1"/>
        <end position="20"/>
    </location>
</feature>
<dbReference type="Gene3D" id="2.40.170.20">
    <property type="entry name" value="TonB-dependent receptor, beta-barrel domain"/>
    <property type="match status" value="1"/>
</dbReference>
<feature type="domain" description="Outer membrane protein beta-barrel" evidence="5">
    <location>
        <begin position="446"/>
        <end position="828"/>
    </location>
</feature>
<dbReference type="InterPro" id="IPR041700">
    <property type="entry name" value="OMP_b-brl_3"/>
</dbReference>
<name>A0A3R6EQW0_9BACT</name>
<evidence type="ECO:0000256" key="4">
    <source>
        <dbReference type="SAM" id="SignalP"/>
    </source>
</evidence>
<dbReference type="Proteomes" id="UP000284548">
    <property type="component" value="Unassembled WGS sequence"/>
</dbReference>
<accession>A0A3R6EQW0</accession>
<dbReference type="AlphaFoldDB" id="A0A3R6EQW0"/>
<evidence type="ECO:0000259" key="5">
    <source>
        <dbReference type="Pfam" id="PF14905"/>
    </source>
</evidence>
<evidence type="ECO:0000256" key="3">
    <source>
        <dbReference type="ARBA" id="ARBA00023237"/>
    </source>
</evidence>
<evidence type="ECO:0000313" key="6">
    <source>
        <dbReference type="EMBL" id="RHH74440.1"/>
    </source>
</evidence>